<dbReference type="InterPro" id="IPR058923">
    <property type="entry name" value="RCC1-like_dom"/>
</dbReference>
<organism evidence="5 6">
    <name type="scientific">Triparma strigata</name>
    <dbReference type="NCBI Taxonomy" id="1606541"/>
    <lineage>
        <taxon>Eukaryota</taxon>
        <taxon>Sar</taxon>
        <taxon>Stramenopiles</taxon>
        <taxon>Ochrophyta</taxon>
        <taxon>Bolidophyceae</taxon>
        <taxon>Parmales</taxon>
        <taxon>Triparmaceae</taxon>
        <taxon>Triparma</taxon>
    </lineage>
</organism>
<evidence type="ECO:0000259" key="4">
    <source>
        <dbReference type="Pfam" id="PF25390"/>
    </source>
</evidence>
<dbReference type="InterPro" id="IPR051210">
    <property type="entry name" value="Ub_ligase/GEF_domain"/>
</dbReference>
<dbReference type="PANTHER" id="PTHR22870:SF466">
    <property type="entry name" value="ANKYRIN REPEAT-CONTAINING PROTEIN"/>
    <property type="match status" value="1"/>
</dbReference>
<dbReference type="AlphaFoldDB" id="A0A9W6ZT45"/>
<evidence type="ECO:0000256" key="1">
    <source>
        <dbReference type="ARBA" id="ARBA00022737"/>
    </source>
</evidence>
<feature type="compositionally biased region" description="Gly residues" evidence="3">
    <location>
        <begin position="921"/>
        <end position="935"/>
    </location>
</feature>
<gene>
    <name evidence="5" type="ORF">TrST_g14082</name>
</gene>
<dbReference type="SUPFAM" id="SSF50985">
    <property type="entry name" value="RCC1/BLIP-II"/>
    <property type="match status" value="2"/>
</dbReference>
<sequence>MVKPKSSRDRLLALASQNDIKVRKSNSKGQGSKGAGGAEGEIDEEEPPPPFPTWTMVFGSSTNNCLGPVKASSGLKRAIFPNAIPGPPPPTMRQRVVITGGGKGKVITPGSVVPSSNGPHRVFAGHRSTSVVTDQGRIYTWGYRGNNESNLGHTSSGAAYNALIPAVAEPAGSYEVVSHSFPGGTGKNDNANNEETYSVAVTKEGRLYGWGKGGNGKMANVMKGGGRIKFEDCAVDASAGAQFTMVVGKEGGLWGCGNNDAGQLGMGDTNMRRALEIVKAVGPTVKFRRVSCGINHTCALAVSGEAYSFGWGGNGRLGLGDTNKRTTPQLVEKLKDELLFAMDVACGGASTSVLSDQGDVWSWGWNCYGQCGVSKVNAGSEESGLMSGFNSTGSGFDSPHFDNYGSAGDCLEKGEEVENVLVPAPTLVGKVITSLSLGFAHGACVSAVGELFSWGFNEEGQLGLGHEENVFEPEIVPIALEMGGEALSSEEKGDLKVRVLDVACGHTHTACVVSKLSSVQNDLRRRDADFRRKAATVLLRFGKWCLFNSLRRKKYRKEKKPAVAVQLAVQAVEEEVDVEAERRRREEEEEEERRKREAVLAERRRAEELLEKKRLEDEERKRKALEEEEQLAKERRREETERMLMKREDDAMRRFLNDERLMVLAKEEERERRRMLEIEEQRRFDENELMRLEDERGRLAVAYRRQRWEEMKRAKEGRLKAKEEERLAREAKRLMDVKKAADRLKNARKKAAEKKQGPKVIKRSGSAGGVGLGNGMEERLKMMADEKRKKEELEARNRAAQEKKDEEERAKAELKRARMIEKREKRLAIEREEAEQQRLERLEAEREEREREEEEREREEELLRAEEEERQRRAAKLAKIASRGRRGSREEEERAVELPQFSEKPVFHSAHQWGRKLSRTGGVGGKGGVVRGGKK</sequence>
<evidence type="ECO:0000313" key="6">
    <source>
        <dbReference type="Proteomes" id="UP001165085"/>
    </source>
</evidence>
<feature type="compositionally biased region" description="Basic and acidic residues" evidence="3">
    <location>
        <begin position="1"/>
        <end position="11"/>
    </location>
</feature>
<dbReference type="EMBL" id="BRXY01000042">
    <property type="protein sequence ID" value="GMH56872.1"/>
    <property type="molecule type" value="Genomic_DNA"/>
</dbReference>
<evidence type="ECO:0000256" key="2">
    <source>
        <dbReference type="PROSITE-ProRule" id="PRU00235"/>
    </source>
</evidence>
<dbReference type="Gene3D" id="2.130.10.30">
    <property type="entry name" value="Regulator of chromosome condensation 1/beta-lactamase-inhibitor protein II"/>
    <property type="match status" value="2"/>
</dbReference>
<feature type="repeat" description="RCC1" evidence="2">
    <location>
        <begin position="251"/>
        <end position="303"/>
    </location>
</feature>
<dbReference type="InterPro" id="IPR009091">
    <property type="entry name" value="RCC1/BLIP-II"/>
</dbReference>
<dbReference type="PRINTS" id="PR00633">
    <property type="entry name" value="RCCNDNSATION"/>
</dbReference>
<comment type="caution">
    <text evidence="5">The sequence shown here is derived from an EMBL/GenBank/DDBJ whole genome shotgun (WGS) entry which is preliminary data.</text>
</comment>
<reference evidence="6" key="1">
    <citation type="journal article" date="2023" name="Commun. Biol.">
        <title>Genome analysis of Parmales, the sister group of diatoms, reveals the evolutionary specialization of diatoms from phago-mixotrophs to photoautotrophs.</title>
        <authorList>
            <person name="Ban H."/>
            <person name="Sato S."/>
            <person name="Yoshikawa S."/>
            <person name="Yamada K."/>
            <person name="Nakamura Y."/>
            <person name="Ichinomiya M."/>
            <person name="Sato N."/>
            <person name="Blanc-Mathieu R."/>
            <person name="Endo H."/>
            <person name="Kuwata A."/>
            <person name="Ogata H."/>
        </authorList>
    </citation>
    <scope>NUCLEOTIDE SEQUENCE [LARGE SCALE GENOMIC DNA]</scope>
    <source>
        <strain evidence="6">NIES 3701</strain>
    </source>
</reference>
<feature type="compositionally biased region" description="Basic and acidic residues" evidence="3">
    <location>
        <begin position="776"/>
        <end position="849"/>
    </location>
</feature>
<evidence type="ECO:0000313" key="5">
    <source>
        <dbReference type="EMBL" id="GMH56872.1"/>
    </source>
</evidence>
<dbReference type="Proteomes" id="UP001165085">
    <property type="component" value="Unassembled WGS sequence"/>
</dbReference>
<dbReference type="PROSITE" id="PS50012">
    <property type="entry name" value="RCC1_3"/>
    <property type="match status" value="3"/>
</dbReference>
<protein>
    <recommendedName>
        <fullName evidence="4">RCC1-like domain-containing protein</fullName>
    </recommendedName>
</protein>
<evidence type="ECO:0000256" key="3">
    <source>
        <dbReference type="SAM" id="MobiDB-lite"/>
    </source>
</evidence>
<keyword evidence="1" id="KW-0677">Repeat</keyword>
<feature type="repeat" description="RCC1" evidence="2">
    <location>
        <begin position="449"/>
        <end position="515"/>
    </location>
</feature>
<feature type="domain" description="RCC1-like" evidence="4">
    <location>
        <begin position="120"/>
        <end position="511"/>
    </location>
</feature>
<dbReference type="OrthoDB" id="203694at2759"/>
<dbReference type="Pfam" id="PF25390">
    <property type="entry name" value="WD40_RLD"/>
    <property type="match status" value="1"/>
</dbReference>
<proteinExistence type="predicted"/>
<dbReference type="InterPro" id="IPR000408">
    <property type="entry name" value="Reg_chr_condens"/>
</dbReference>
<dbReference type="PANTHER" id="PTHR22870">
    <property type="entry name" value="REGULATOR OF CHROMOSOME CONDENSATION"/>
    <property type="match status" value="1"/>
</dbReference>
<feature type="region of interest" description="Disordered" evidence="3">
    <location>
        <begin position="742"/>
        <end position="935"/>
    </location>
</feature>
<accession>A0A9W6ZT45</accession>
<feature type="compositionally biased region" description="Basic and acidic residues" evidence="3">
    <location>
        <begin position="887"/>
        <end position="896"/>
    </location>
</feature>
<name>A0A9W6ZT45_9STRA</name>
<keyword evidence="6" id="KW-1185">Reference proteome</keyword>
<feature type="compositionally biased region" description="Basic and acidic residues" evidence="3">
    <location>
        <begin position="859"/>
        <end position="872"/>
    </location>
</feature>
<feature type="repeat" description="RCC1" evidence="2">
    <location>
        <begin position="304"/>
        <end position="357"/>
    </location>
</feature>
<feature type="region of interest" description="Disordered" evidence="3">
    <location>
        <begin position="1"/>
        <end position="50"/>
    </location>
</feature>